<evidence type="ECO:0000256" key="7">
    <source>
        <dbReference type="SAM" id="SignalP"/>
    </source>
</evidence>
<feature type="signal peptide" evidence="7">
    <location>
        <begin position="1"/>
        <end position="19"/>
    </location>
</feature>
<keyword evidence="4 6" id="KW-1133">Transmembrane helix</keyword>
<evidence type="ECO:0000256" key="4">
    <source>
        <dbReference type="ARBA" id="ARBA00022989"/>
    </source>
</evidence>
<sequence>MTALLLLAGHLLLPAPAPAVRLSARPHTRTRLRTLLPLALGACVTILLLPGSISIAVAVVLIAGTSGWTVHDMRTRRRAHHRETVTAGFLGHLAGELRAGGAVSTAVEHSTANLPEDTPPELRGTLQQVCAHLRRGVPGAHVLTDNATTPELAGLGTLWSLAERHGLPLAPLVEQAQLRIDTRLRHRTATAATLQGPQATSVILSLLPLAGIAMGTAMGADPLGLLLGGGLGGLLLMVGTGLAATGFAWSRYIIQRAAP</sequence>
<keyword evidence="2" id="KW-1003">Cell membrane</keyword>
<dbReference type="AlphaFoldDB" id="A0A430I015"/>
<dbReference type="GO" id="GO:0005886">
    <property type="term" value="C:plasma membrane"/>
    <property type="evidence" value="ECO:0007669"/>
    <property type="project" value="UniProtKB-SubCell"/>
</dbReference>
<dbReference type="Pfam" id="PF00482">
    <property type="entry name" value="T2SSF"/>
    <property type="match status" value="1"/>
</dbReference>
<comment type="subcellular location">
    <subcellularLocation>
        <location evidence="1">Cell membrane</location>
        <topology evidence="1">Multi-pass membrane protein</topology>
    </subcellularLocation>
</comment>
<feature type="chain" id="PRO_5039582874" evidence="7">
    <location>
        <begin position="20"/>
        <end position="259"/>
    </location>
</feature>
<keyword evidence="5 6" id="KW-0472">Membrane</keyword>
<evidence type="ECO:0000313" key="10">
    <source>
        <dbReference type="Proteomes" id="UP000274907"/>
    </source>
</evidence>
<dbReference type="PANTHER" id="PTHR35007:SF4">
    <property type="entry name" value="CONSERVED TRANSMEMBRANE PROTEIN-RELATED"/>
    <property type="match status" value="1"/>
</dbReference>
<evidence type="ECO:0000256" key="5">
    <source>
        <dbReference type="ARBA" id="ARBA00023136"/>
    </source>
</evidence>
<keyword evidence="7" id="KW-0732">Signal</keyword>
<feature type="transmembrane region" description="Helical" evidence="6">
    <location>
        <begin position="35"/>
        <end position="68"/>
    </location>
</feature>
<keyword evidence="10" id="KW-1185">Reference proteome</keyword>
<evidence type="ECO:0000256" key="1">
    <source>
        <dbReference type="ARBA" id="ARBA00004651"/>
    </source>
</evidence>
<dbReference type="PANTHER" id="PTHR35007">
    <property type="entry name" value="INTEGRAL MEMBRANE PROTEIN-RELATED"/>
    <property type="match status" value="1"/>
</dbReference>
<feature type="transmembrane region" description="Helical" evidence="6">
    <location>
        <begin position="226"/>
        <end position="249"/>
    </location>
</feature>
<comment type="caution">
    <text evidence="9">The sequence shown here is derived from an EMBL/GenBank/DDBJ whole genome shotgun (WGS) entry which is preliminary data.</text>
</comment>
<dbReference type="InterPro" id="IPR018076">
    <property type="entry name" value="T2SS_GspF_dom"/>
</dbReference>
<evidence type="ECO:0000256" key="3">
    <source>
        <dbReference type="ARBA" id="ARBA00022692"/>
    </source>
</evidence>
<gene>
    <name evidence="9" type="ORF">EAH68_05425</name>
</gene>
<feature type="domain" description="Type II secretion system protein GspF" evidence="8">
    <location>
        <begin position="89"/>
        <end position="215"/>
    </location>
</feature>
<dbReference type="EMBL" id="RXHJ01000005">
    <property type="protein sequence ID" value="RSZ64432.1"/>
    <property type="molecule type" value="Genomic_DNA"/>
</dbReference>
<evidence type="ECO:0000259" key="8">
    <source>
        <dbReference type="Pfam" id="PF00482"/>
    </source>
</evidence>
<keyword evidence="3 6" id="KW-0812">Transmembrane</keyword>
<evidence type="ECO:0000313" key="9">
    <source>
        <dbReference type="EMBL" id="RSZ64432.1"/>
    </source>
</evidence>
<name>A0A430I015_9CORY</name>
<dbReference type="RefSeq" id="WP_126120301.1">
    <property type="nucleotide sequence ID" value="NZ_RXHJ01000005.1"/>
</dbReference>
<protein>
    <submittedName>
        <fullName evidence="9">Type II secretion protein F</fullName>
    </submittedName>
</protein>
<reference evidence="9 10" key="1">
    <citation type="submission" date="2018-12" db="EMBL/GenBank/DDBJ databases">
        <title>YIM 101343 draft genome.</title>
        <authorList>
            <person name="Chen X."/>
        </authorList>
    </citation>
    <scope>NUCLEOTIDE SEQUENCE [LARGE SCALE GENOMIC DNA]</scope>
    <source>
        <strain evidence="9 10">YIM 101343</strain>
    </source>
</reference>
<organism evidence="9 10">
    <name type="scientific">Corynebacterium hylobatis</name>
    <dbReference type="NCBI Taxonomy" id="1859290"/>
    <lineage>
        <taxon>Bacteria</taxon>
        <taxon>Bacillati</taxon>
        <taxon>Actinomycetota</taxon>
        <taxon>Actinomycetes</taxon>
        <taxon>Mycobacteriales</taxon>
        <taxon>Corynebacteriaceae</taxon>
        <taxon>Corynebacterium</taxon>
    </lineage>
</organism>
<evidence type="ECO:0000256" key="6">
    <source>
        <dbReference type="SAM" id="Phobius"/>
    </source>
</evidence>
<dbReference type="Proteomes" id="UP000274907">
    <property type="component" value="Unassembled WGS sequence"/>
</dbReference>
<evidence type="ECO:0000256" key="2">
    <source>
        <dbReference type="ARBA" id="ARBA00022475"/>
    </source>
</evidence>
<proteinExistence type="predicted"/>
<accession>A0A430I015</accession>
<dbReference type="OrthoDB" id="4421971at2"/>
<feature type="transmembrane region" description="Helical" evidence="6">
    <location>
        <begin position="202"/>
        <end position="220"/>
    </location>
</feature>